<dbReference type="AlphaFoldDB" id="A0A3B0ZDV5"/>
<dbReference type="Pfam" id="PF08241">
    <property type="entry name" value="Methyltransf_11"/>
    <property type="match status" value="1"/>
</dbReference>
<evidence type="ECO:0000259" key="1">
    <source>
        <dbReference type="Pfam" id="PF08241"/>
    </source>
</evidence>
<dbReference type="InterPro" id="IPR029063">
    <property type="entry name" value="SAM-dependent_MTases_sf"/>
</dbReference>
<dbReference type="GO" id="GO:0032259">
    <property type="term" value="P:methylation"/>
    <property type="evidence" value="ECO:0007669"/>
    <property type="project" value="UniProtKB-KW"/>
</dbReference>
<accession>A0A3B0ZDV5</accession>
<feature type="domain" description="Methyltransferase type 11" evidence="1">
    <location>
        <begin position="90"/>
        <end position="139"/>
    </location>
</feature>
<reference evidence="2" key="1">
    <citation type="submission" date="2018-06" db="EMBL/GenBank/DDBJ databases">
        <authorList>
            <person name="Zhirakovskaya E."/>
        </authorList>
    </citation>
    <scope>NUCLEOTIDE SEQUENCE</scope>
</reference>
<dbReference type="GO" id="GO:0008757">
    <property type="term" value="F:S-adenosylmethionine-dependent methyltransferase activity"/>
    <property type="evidence" value="ECO:0007669"/>
    <property type="project" value="InterPro"/>
</dbReference>
<dbReference type="Gene3D" id="3.40.50.150">
    <property type="entry name" value="Vaccinia Virus protein VP39"/>
    <property type="match status" value="1"/>
</dbReference>
<protein>
    <submittedName>
        <fullName evidence="2">FIG005121: SAM-dependent methyltransferase</fullName>
        <ecNumber evidence="2">2.1.1.-</ecNumber>
    </submittedName>
</protein>
<dbReference type="InterPro" id="IPR013216">
    <property type="entry name" value="Methyltransf_11"/>
</dbReference>
<evidence type="ECO:0000313" key="2">
    <source>
        <dbReference type="EMBL" id="VAW89751.1"/>
    </source>
</evidence>
<dbReference type="EMBL" id="UOFP01000287">
    <property type="protein sequence ID" value="VAW89751.1"/>
    <property type="molecule type" value="Genomic_DNA"/>
</dbReference>
<keyword evidence="2" id="KW-0489">Methyltransferase</keyword>
<name>A0A3B0ZDV5_9ZZZZ</name>
<gene>
    <name evidence="2" type="ORF">MNBD_GAMMA18-1541</name>
</gene>
<proteinExistence type="predicted"/>
<sequence>MFDAISKLKYNDKTYEQRRRALNHWYCGDTGQQFLDLAQPRLAEVLTNFFGYHLLQVGVLGTTDLLSDSRIKQRIILDSDRGVQPQPHLLLPGEVDKLPIVTDSIDVVVLPHTLEIHEHAHQILREVDRVLVPEGHVVVVGFNPYSLWGTTMWLQRLVNRLPWHGRFLSPRRVKDWFRLLGYDIEHLESYFYRPALRHPKVMNKFMGMERWGARYWPILGGGYILVARKQVITPTPIRPDWQVQRQFGALGATQSTMQRESDSEKN</sequence>
<keyword evidence="2" id="KW-0808">Transferase</keyword>
<dbReference type="EC" id="2.1.1.-" evidence="2"/>
<dbReference type="SUPFAM" id="SSF53335">
    <property type="entry name" value="S-adenosyl-L-methionine-dependent methyltransferases"/>
    <property type="match status" value="1"/>
</dbReference>
<organism evidence="2">
    <name type="scientific">hydrothermal vent metagenome</name>
    <dbReference type="NCBI Taxonomy" id="652676"/>
    <lineage>
        <taxon>unclassified sequences</taxon>
        <taxon>metagenomes</taxon>
        <taxon>ecological metagenomes</taxon>
    </lineage>
</organism>